<feature type="region of interest" description="Disordered" evidence="1">
    <location>
        <begin position="72"/>
        <end position="97"/>
    </location>
</feature>
<dbReference type="AlphaFoldDB" id="A0A093Q3Q1"/>
<keyword evidence="3" id="KW-1185">Reference proteome</keyword>
<organism evidence="2 3">
    <name type="scientific">Manacus vitellinus</name>
    <name type="common">golden-collared manakin</name>
    <dbReference type="NCBI Taxonomy" id="328815"/>
    <lineage>
        <taxon>Eukaryota</taxon>
        <taxon>Metazoa</taxon>
        <taxon>Chordata</taxon>
        <taxon>Craniata</taxon>
        <taxon>Vertebrata</taxon>
        <taxon>Euteleostomi</taxon>
        <taxon>Archelosauria</taxon>
        <taxon>Archosauria</taxon>
        <taxon>Dinosauria</taxon>
        <taxon>Saurischia</taxon>
        <taxon>Theropoda</taxon>
        <taxon>Coelurosauria</taxon>
        <taxon>Aves</taxon>
        <taxon>Neognathae</taxon>
        <taxon>Neoaves</taxon>
        <taxon>Telluraves</taxon>
        <taxon>Australaves</taxon>
        <taxon>Passeriformes</taxon>
        <taxon>Pipridae</taxon>
        <taxon>Manacus</taxon>
    </lineage>
</organism>
<accession>A0A093Q3Q1</accession>
<sequence>MCGSMGVQGSARLMCCTFSSENLASSRFFQSSLVRQHPAKTSFQVGKQTCCQKYFQLECSAATCWCRSRSELSTAPGYRPRRPRSRWAPGAGPPLRP</sequence>
<feature type="non-terminal residue" evidence="2">
    <location>
        <position position="97"/>
    </location>
</feature>
<dbReference type="Proteomes" id="UP000053258">
    <property type="component" value="Unassembled WGS sequence"/>
</dbReference>
<evidence type="ECO:0000256" key="1">
    <source>
        <dbReference type="SAM" id="MobiDB-lite"/>
    </source>
</evidence>
<evidence type="ECO:0000313" key="3">
    <source>
        <dbReference type="Proteomes" id="UP000053258"/>
    </source>
</evidence>
<protein>
    <submittedName>
        <fullName evidence="2">Uncharacterized protein</fullName>
    </submittedName>
</protein>
<proteinExistence type="predicted"/>
<gene>
    <name evidence="2" type="ORF">N305_06971</name>
</gene>
<dbReference type="EMBL" id="KL671825">
    <property type="protein sequence ID" value="KFW83608.1"/>
    <property type="molecule type" value="Genomic_DNA"/>
</dbReference>
<evidence type="ECO:0000313" key="2">
    <source>
        <dbReference type="EMBL" id="KFW83608.1"/>
    </source>
</evidence>
<name>A0A093Q3Q1_9PASS</name>
<reference evidence="2 3" key="1">
    <citation type="submission" date="2014-06" db="EMBL/GenBank/DDBJ databases">
        <title>Genome evolution of avian class.</title>
        <authorList>
            <person name="Zhang G."/>
            <person name="Li C."/>
        </authorList>
    </citation>
    <scope>NUCLEOTIDE SEQUENCE [LARGE SCALE GENOMIC DNA]</scope>
    <source>
        <strain evidence="2">BGI_N305</strain>
    </source>
</reference>